<evidence type="ECO:0000313" key="2">
    <source>
        <dbReference type="EMBL" id="RWA11913.1"/>
    </source>
</evidence>
<feature type="region of interest" description="Disordered" evidence="1">
    <location>
        <begin position="266"/>
        <end position="316"/>
    </location>
</feature>
<comment type="caution">
    <text evidence="2">The sequence shown here is derived from an EMBL/GenBank/DDBJ whole genome shotgun (WGS) entry which is preliminary data.</text>
</comment>
<organism evidence="2 3">
    <name type="scientific">Xylaria grammica</name>
    <dbReference type="NCBI Taxonomy" id="363999"/>
    <lineage>
        <taxon>Eukaryota</taxon>
        <taxon>Fungi</taxon>
        <taxon>Dikarya</taxon>
        <taxon>Ascomycota</taxon>
        <taxon>Pezizomycotina</taxon>
        <taxon>Sordariomycetes</taxon>
        <taxon>Xylariomycetidae</taxon>
        <taxon>Xylariales</taxon>
        <taxon>Xylariaceae</taxon>
        <taxon>Xylaria</taxon>
    </lineage>
</organism>
<feature type="region of interest" description="Disordered" evidence="1">
    <location>
        <begin position="45"/>
        <end position="64"/>
    </location>
</feature>
<feature type="compositionally biased region" description="Polar residues" evidence="1">
    <location>
        <begin position="200"/>
        <end position="218"/>
    </location>
</feature>
<reference evidence="2 3" key="1">
    <citation type="submission" date="2018-12" db="EMBL/GenBank/DDBJ databases">
        <title>Draft genome sequence of Xylaria grammica IHI A82.</title>
        <authorList>
            <person name="Buettner E."/>
            <person name="Kellner H."/>
        </authorList>
    </citation>
    <scope>NUCLEOTIDE SEQUENCE [LARGE SCALE GENOMIC DNA]</scope>
    <source>
        <strain evidence="2 3">IHI A82</strain>
    </source>
</reference>
<protein>
    <submittedName>
        <fullName evidence="2">Uncharacterized protein</fullName>
    </submittedName>
</protein>
<evidence type="ECO:0000256" key="1">
    <source>
        <dbReference type="SAM" id="MobiDB-lite"/>
    </source>
</evidence>
<sequence length="346" mass="38584">MDMGSLSSAGKQPSLFREPSHPVLFDSFSWLDEDDDLDLRLTLDDYQADLKPSRPMTTSGPPSLFRRRLSVNKLSFGRPSISSRPGTRDSSFTEQAPVKAHSRRKSRALSLITPKHNPQASVTSIDPAATHYQDPEARHKLRAYLASPQKFDEALEYGFPANSPYPTVLPGGTPRKSQSFSQGLFMASSEKLKTFLADDNSSNYSQETSIPDSESPRTPHTPENLHGIKPFQFPSHSNSFPPKLPEGYGPGPMATREMTLRMTLTRPDLRSGQDESYGWPNGPGPRCSSQPRPPSRPFRVDSPVLAPDNKDATKESMDQIFADIDRELSSSSEGMVKRFWNRMRRG</sequence>
<dbReference type="STRING" id="363999.A0A439DBZ9"/>
<dbReference type="Proteomes" id="UP000286045">
    <property type="component" value="Unassembled WGS sequence"/>
</dbReference>
<feature type="region of interest" description="Disordered" evidence="1">
    <location>
        <begin position="76"/>
        <end position="107"/>
    </location>
</feature>
<feature type="compositionally biased region" description="Polar residues" evidence="1">
    <location>
        <begin position="80"/>
        <end position="94"/>
    </location>
</feature>
<proteinExistence type="predicted"/>
<gene>
    <name evidence="2" type="ORF">EKO27_g3217</name>
</gene>
<name>A0A439DBZ9_9PEZI</name>
<dbReference type="EMBL" id="RYZI01000066">
    <property type="protein sequence ID" value="RWA11913.1"/>
    <property type="molecule type" value="Genomic_DNA"/>
</dbReference>
<dbReference type="AlphaFoldDB" id="A0A439DBZ9"/>
<evidence type="ECO:0000313" key="3">
    <source>
        <dbReference type="Proteomes" id="UP000286045"/>
    </source>
</evidence>
<feature type="region of interest" description="Disordered" evidence="1">
    <location>
        <begin position="200"/>
        <end position="248"/>
    </location>
</feature>
<keyword evidence="3" id="KW-1185">Reference proteome</keyword>
<accession>A0A439DBZ9</accession>